<feature type="transmembrane region" description="Helical" evidence="5">
    <location>
        <begin position="16"/>
        <end position="41"/>
    </location>
</feature>
<evidence type="ECO:0000256" key="5">
    <source>
        <dbReference type="SAM" id="Phobius"/>
    </source>
</evidence>
<evidence type="ECO:0000256" key="1">
    <source>
        <dbReference type="ARBA" id="ARBA00004167"/>
    </source>
</evidence>
<evidence type="ECO:0000259" key="6">
    <source>
        <dbReference type="PROSITE" id="PS52015"/>
    </source>
</evidence>
<dbReference type="RefSeq" id="WP_257596859.1">
    <property type="nucleotide sequence ID" value="NZ_JANKHH010000007.1"/>
</dbReference>
<evidence type="ECO:0000313" key="8">
    <source>
        <dbReference type="Proteomes" id="UP001206067"/>
    </source>
</evidence>
<protein>
    <submittedName>
        <fullName evidence="7">TonB family protein</fullName>
    </submittedName>
</protein>
<evidence type="ECO:0000256" key="2">
    <source>
        <dbReference type="ARBA" id="ARBA00022692"/>
    </source>
</evidence>
<keyword evidence="3 5" id="KW-1133">Transmembrane helix</keyword>
<name>A0ABT1XTN3_9SPHN</name>
<gene>
    <name evidence="7" type="ORF">NSO95_13645</name>
</gene>
<dbReference type="Pfam" id="PF03544">
    <property type="entry name" value="TonB_C"/>
    <property type="match status" value="1"/>
</dbReference>
<dbReference type="PROSITE" id="PS52015">
    <property type="entry name" value="TONB_CTD"/>
    <property type="match status" value="1"/>
</dbReference>
<evidence type="ECO:0000313" key="7">
    <source>
        <dbReference type="EMBL" id="MCR2834987.1"/>
    </source>
</evidence>
<evidence type="ECO:0000256" key="3">
    <source>
        <dbReference type="ARBA" id="ARBA00022989"/>
    </source>
</evidence>
<organism evidence="7 8">
    <name type="scientific">Parerythrobacter lacustris</name>
    <dbReference type="NCBI Taxonomy" id="2969984"/>
    <lineage>
        <taxon>Bacteria</taxon>
        <taxon>Pseudomonadati</taxon>
        <taxon>Pseudomonadota</taxon>
        <taxon>Alphaproteobacteria</taxon>
        <taxon>Sphingomonadales</taxon>
        <taxon>Erythrobacteraceae</taxon>
        <taxon>Parerythrobacter</taxon>
    </lineage>
</organism>
<dbReference type="EMBL" id="JANKHH010000007">
    <property type="protein sequence ID" value="MCR2834987.1"/>
    <property type="molecule type" value="Genomic_DNA"/>
</dbReference>
<sequence>MAYVDQNMQGSRKAGIIGVVAIHAVLGTVVVTGLSTVIPLVTKEPPLTGGNIEVPLDPPEPTEIPDLETPYKPQKQDIFVPDNPFKFDTATDVTTTDQQPTEDTFVYENTASGGLVESGPKPTPTPEPTFDPILAKPSNAPGRWVTNADYKPAWVRREMQGVVSFSLQVDASGRVSDCRVTRSSGFGELDDATCRLVRQRAKFTAARDGKGLKMPGSYANSVRWELPE</sequence>
<keyword evidence="8" id="KW-1185">Reference proteome</keyword>
<dbReference type="InterPro" id="IPR006260">
    <property type="entry name" value="TonB/TolA_C"/>
</dbReference>
<keyword evidence="2 5" id="KW-0812">Transmembrane</keyword>
<dbReference type="Gene3D" id="3.30.1150.10">
    <property type="match status" value="1"/>
</dbReference>
<comment type="caution">
    <text evidence="7">The sequence shown here is derived from an EMBL/GenBank/DDBJ whole genome shotgun (WGS) entry which is preliminary data.</text>
</comment>
<feature type="domain" description="TonB C-terminal" evidence="6">
    <location>
        <begin position="135"/>
        <end position="228"/>
    </location>
</feature>
<dbReference type="InterPro" id="IPR037682">
    <property type="entry name" value="TonB_C"/>
</dbReference>
<evidence type="ECO:0000256" key="4">
    <source>
        <dbReference type="ARBA" id="ARBA00023136"/>
    </source>
</evidence>
<keyword evidence="4 5" id="KW-0472">Membrane</keyword>
<dbReference type="NCBIfam" id="TIGR01352">
    <property type="entry name" value="tonB_Cterm"/>
    <property type="match status" value="1"/>
</dbReference>
<dbReference type="Proteomes" id="UP001206067">
    <property type="component" value="Unassembled WGS sequence"/>
</dbReference>
<dbReference type="SUPFAM" id="SSF74653">
    <property type="entry name" value="TolA/TonB C-terminal domain"/>
    <property type="match status" value="1"/>
</dbReference>
<proteinExistence type="predicted"/>
<accession>A0ABT1XTN3</accession>
<reference evidence="7 8" key="1">
    <citation type="submission" date="2022-08" db="EMBL/GenBank/DDBJ databases">
        <title>Polyphasic taxonomy analysis of Qipengyuania sp.RS5-5.</title>
        <authorList>
            <person name="Xamxidin M."/>
            <person name="Wu M."/>
        </authorList>
    </citation>
    <scope>NUCLEOTIDE SEQUENCE [LARGE SCALE GENOMIC DNA]</scope>
    <source>
        <strain evidence="7 8">RS5-5</strain>
    </source>
</reference>
<comment type="subcellular location">
    <subcellularLocation>
        <location evidence="1">Membrane</location>
        <topology evidence="1">Single-pass membrane protein</topology>
    </subcellularLocation>
</comment>